<dbReference type="InterPro" id="IPR002110">
    <property type="entry name" value="Ankyrin_rpt"/>
</dbReference>
<keyword evidence="2 3" id="KW-0040">ANK repeat</keyword>
<keyword evidence="4" id="KW-1133">Transmembrane helix</keyword>
<keyword evidence="6" id="KW-1185">Reference proteome</keyword>
<keyword evidence="4" id="KW-0812">Transmembrane</keyword>
<evidence type="ECO:0000256" key="3">
    <source>
        <dbReference type="PROSITE-ProRule" id="PRU00023"/>
    </source>
</evidence>
<evidence type="ECO:0000256" key="2">
    <source>
        <dbReference type="ARBA" id="ARBA00023043"/>
    </source>
</evidence>
<dbReference type="PROSITE" id="PS50297">
    <property type="entry name" value="ANK_REP_REGION"/>
    <property type="match status" value="1"/>
</dbReference>
<dbReference type="PANTHER" id="PTHR24180">
    <property type="entry name" value="CYCLIN-DEPENDENT KINASE INHIBITOR 2C-RELATED"/>
    <property type="match status" value="1"/>
</dbReference>
<name>A0A8H6P1R9_9EURO</name>
<evidence type="ECO:0000256" key="4">
    <source>
        <dbReference type="SAM" id="Phobius"/>
    </source>
</evidence>
<dbReference type="SUPFAM" id="SSF48403">
    <property type="entry name" value="Ankyrin repeat"/>
    <property type="match status" value="1"/>
</dbReference>
<protein>
    <recommendedName>
        <fullName evidence="7">Ankyrin repeat protein</fullName>
    </recommendedName>
</protein>
<proteinExistence type="predicted"/>
<dbReference type="Gene3D" id="1.25.40.20">
    <property type="entry name" value="Ankyrin repeat-containing domain"/>
    <property type="match status" value="2"/>
</dbReference>
<keyword evidence="1" id="KW-0677">Repeat</keyword>
<dbReference type="EMBL" id="JACBAD010002114">
    <property type="protein sequence ID" value="KAF7115461.1"/>
    <property type="molecule type" value="Genomic_DNA"/>
</dbReference>
<accession>A0A8H6P1R9</accession>
<keyword evidence="4" id="KW-0472">Membrane</keyword>
<dbReference type="Proteomes" id="UP000630445">
    <property type="component" value="Unassembled WGS sequence"/>
</dbReference>
<dbReference type="InterPro" id="IPR036770">
    <property type="entry name" value="Ankyrin_rpt-contain_sf"/>
</dbReference>
<dbReference type="PROSITE" id="PS50088">
    <property type="entry name" value="ANK_REPEAT"/>
    <property type="match status" value="1"/>
</dbReference>
<dbReference type="PANTHER" id="PTHR24180:SF45">
    <property type="entry name" value="POLY [ADP-RIBOSE] POLYMERASE TANKYRASE"/>
    <property type="match status" value="1"/>
</dbReference>
<sequence>MAETLGVAGSIVGIVSLAGQICSGIQQVYAFVDSVKHGAADFQNIKNDILLIERVVRRMSEDYTDLPEHFDISLLESSFELCHSRVDRLLAMIQSLDTVGQKNRTLRFIKSTVKKIRVAEFVKELDSAKMTLMLVYQHHSQEGDLRNVQRLFSKGLASPFDVTPDGDTALHFAAFSGNPDLVAFLLFNGADANVENISGENALHLAMISPREEKHLELARMLVERGQADPMGSAPEFGIIHSYAGPVEAFRYLIHQDEFFVDLEERNRSGRTILQHQIFHRLYYGDSFQRIQILFDAGHHLPGDHIDGDPIYDGYTALHCAVHIWANAKLREDEHTAQQSELVVRSLLSRGEDIHRIGGRGYTMLTTIGEMIHFSSKKAELHQGVLTAWLNLLSEAGYDVKAYCSVETPLEMRRRLETSNAGFHIIFEETDGLEGVDRQRISIASLETVIELEDDIEEHPKIEGTRASSSLTRGFQERATGVIFADLLVSSGLTKKIFVFVMLILFLYCFFFAARLPA</sequence>
<feature type="repeat" description="ANK" evidence="3">
    <location>
        <begin position="165"/>
        <end position="197"/>
    </location>
</feature>
<comment type="caution">
    <text evidence="5">The sequence shown here is derived from an EMBL/GenBank/DDBJ whole genome shotgun (WGS) entry which is preliminary data.</text>
</comment>
<dbReference type="OrthoDB" id="3200163at2759"/>
<dbReference type="InterPro" id="IPR051637">
    <property type="entry name" value="Ank_repeat_dom-contain_49"/>
</dbReference>
<organism evidence="5 6">
    <name type="scientific">Aspergillus hiratsukae</name>
    <dbReference type="NCBI Taxonomy" id="1194566"/>
    <lineage>
        <taxon>Eukaryota</taxon>
        <taxon>Fungi</taxon>
        <taxon>Dikarya</taxon>
        <taxon>Ascomycota</taxon>
        <taxon>Pezizomycotina</taxon>
        <taxon>Eurotiomycetes</taxon>
        <taxon>Eurotiomycetidae</taxon>
        <taxon>Eurotiales</taxon>
        <taxon>Aspergillaceae</taxon>
        <taxon>Aspergillus</taxon>
        <taxon>Aspergillus subgen. Fumigati</taxon>
    </lineage>
</organism>
<evidence type="ECO:0000313" key="6">
    <source>
        <dbReference type="Proteomes" id="UP000630445"/>
    </source>
</evidence>
<dbReference type="Pfam" id="PF12796">
    <property type="entry name" value="Ank_2"/>
    <property type="match status" value="1"/>
</dbReference>
<dbReference type="SMART" id="SM00248">
    <property type="entry name" value="ANK"/>
    <property type="match status" value="3"/>
</dbReference>
<feature type="transmembrane region" description="Helical" evidence="4">
    <location>
        <begin position="497"/>
        <end position="516"/>
    </location>
</feature>
<reference evidence="5" key="1">
    <citation type="submission" date="2020-06" db="EMBL/GenBank/DDBJ databases">
        <title>Draft genome sequences of strains closely related to Aspergillus parafelis and Aspergillus hiratsukae.</title>
        <authorList>
            <person name="Dos Santos R.A.C."/>
            <person name="Rivero-Menendez O."/>
            <person name="Steenwyk J.L."/>
            <person name="Mead M.E."/>
            <person name="Goldman G.H."/>
            <person name="Alastruey-Izquierdo A."/>
            <person name="Rokas A."/>
        </authorList>
    </citation>
    <scope>NUCLEOTIDE SEQUENCE</scope>
    <source>
        <strain evidence="5">CNM-CM5793</strain>
    </source>
</reference>
<evidence type="ECO:0008006" key="7">
    <source>
        <dbReference type="Google" id="ProtNLM"/>
    </source>
</evidence>
<gene>
    <name evidence="5" type="ORF">CNMCM5793_002419</name>
</gene>
<evidence type="ECO:0000313" key="5">
    <source>
        <dbReference type="EMBL" id="KAF7115461.1"/>
    </source>
</evidence>
<dbReference type="AlphaFoldDB" id="A0A8H6P1R9"/>
<evidence type="ECO:0000256" key="1">
    <source>
        <dbReference type="ARBA" id="ARBA00022737"/>
    </source>
</evidence>